<reference evidence="3" key="4">
    <citation type="submission" date="2023-01" db="EMBL/GenBank/DDBJ databases">
        <title>Draft genome sequence of Methylobacterium oxalidis strain NBRC 107715.</title>
        <authorList>
            <person name="Sun Q."/>
            <person name="Mori K."/>
        </authorList>
    </citation>
    <scope>NUCLEOTIDE SEQUENCE</scope>
    <source>
        <strain evidence="3">NBRC 107715</strain>
    </source>
</reference>
<organism evidence="2 4">
    <name type="scientific">Methylobacterium oxalidis</name>
    <dbReference type="NCBI Taxonomy" id="944322"/>
    <lineage>
        <taxon>Bacteria</taxon>
        <taxon>Pseudomonadati</taxon>
        <taxon>Pseudomonadota</taxon>
        <taxon>Alphaproteobacteria</taxon>
        <taxon>Hyphomicrobiales</taxon>
        <taxon>Methylobacteriaceae</taxon>
        <taxon>Methylobacterium</taxon>
    </lineage>
</organism>
<evidence type="ECO:0000256" key="1">
    <source>
        <dbReference type="SAM" id="MobiDB-lite"/>
    </source>
</evidence>
<reference evidence="5" key="2">
    <citation type="journal article" date="2019" name="Int. J. Syst. Evol. Microbiol.">
        <title>The Global Catalogue of Microorganisms (GCM) 10K type strain sequencing project: providing services to taxonomists for standard genome sequencing and annotation.</title>
        <authorList>
            <consortium name="The Broad Institute Genomics Platform"/>
            <consortium name="The Broad Institute Genome Sequencing Center for Infectious Disease"/>
            <person name="Wu L."/>
            <person name="Ma J."/>
        </authorList>
    </citation>
    <scope>NUCLEOTIDE SEQUENCE [LARGE SCALE GENOMIC DNA]</scope>
    <source>
        <strain evidence="5">NBRC 107715</strain>
    </source>
</reference>
<evidence type="ECO:0000313" key="3">
    <source>
        <dbReference type="EMBL" id="GLS65643.1"/>
    </source>
</evidence>
<comment type="caution">
    <text evidence="2">The sequence shown here is derived from an EMBL/GenBank/DDBJ whole genome shotgun (WGS) entry which is preliminary data.</text>
</comment>
<proteinExistence type="predicted"/>
<dbReference type="EMBL" id="BJZU01000061">
    <property type="protein sequence ID" value="GEP05078.1"/>
    <property type="molecule type" value="Genomic_DNA"/>
</dbReference>
<feature type="region of interest" description="Disordered" evidence="1">
    <location>
        <begin position="122"/>
        <end position="142"/>
    </location>
</feature>
<keyword evidence="5" id="KW-1185">Reference proteome</keyword>
<dbReference type="Proteomes" id="UP001156856">
    <property type="component" value="Unassembled WGS sequence"/>
</dbReference>
<reference evidence="2 4" key="3">
    <citation type="submission" date="2019-07" db="EMBL/GenBank/DDBJ databases">
        <title>Whole genome shotgun sequence of Methylobacterium oxalidis NBRC 107715.</title>
        <authorList>
            <person name="Hosoyama A."/>
            <person name="Uohara A."/>
            <person name="Ohji S."/>
            <person name="Ichikawa N."/>
        </authorList>
    </citation>
    <scope>NUCLEOTIDE SEQUENCE [LARGE SCALE GENOMIC DNA]</scope>
    <source>
        <strain evidence="2 4">NBRC 107715</strain>
    </source>
</reference>
<sequence>MIECGRDDRTCGGVLFRNDDWTLSEEGLEHRTGYFIERDALAERREENLWAWPLHMAEKRWCTPSLFREAFLVALDRFGIDRDAELAPSFAVGIGIRAGQGSVGEGFVSLAEIVRPRPVAPGRDAARAARTGRRTARVSARA</sequence>
<gene>
    <name evidence="3" type="ORF">GCM10007888_40250</name>
    <name evidence="2" type="ORF">MOX02_31160</name>
</gene>
<reference evidence="3" key="1">
    <citation type="journal article" date="2014" name="Int. J. Syst. Evol. Microbiol.">
        <title>Complete genome of a new Firmicutes species belonging to the dominant human colonic microbiota ('Ruminococcus bicirculans') reveals two chromosomes and a selective capacity to utilize plant glucans.</title>
        <authorList>
            <consortium name="NISC Comparative Sequencing Program"/>
            <person name="Wegmann U."/>
            <person name="Louis P."/>
            <person name="Goesmann A."/>
            <person name="Henrissat B."/>
            <person name="Duncan S.H."/>
            <person name="Flint H.J."/>
        </authorList>
    </citation>
    <scope>NUCLEOTIDE SEQUENCE</scope>
    <source>
        <strain evidence="3">NBRC 107715</strain>
    </source>
</reference>
<dbReference type="Proteomes" id="UP000321960">
    <property type="component" value="Unassembled WGS sequence"/>
</dbReference>
<name>A0A512J542_9HYPH</name>
<dbReference type="OrthoDB" id="8454975at2"/>
<evidence type="ECO:0000313" key="4">
    <source>
        <dbReference type="Proteomes" id="UP000321960"/>
    </source>
</evidence>
<protein>
    <submittedName>
        <fullName evidence="2">Uncharacterized protein</fullName>
    </submittedName>
</protein>
<evidence type="ECO:0000313" key="2">
    <source>
        <dbReference type="EMBL" id="GEP05078.1"/>
    </source>
</evidence>
<evidence type="ECO:0000313" key="5">
    <source>
        <dbReference type="Proteomes" id="UP001156856"/>
    </source>
</evidence>
<dbReference type="AlphaFoldDB" id="A0A512J542"/>
<dbReference type="EMBL" id="BSPK01000076">
    <property type="protein sequence ID" value="GLS65643.1"/>
    <property type="molecule type" value="Genomic_DNA"/>
</dbReference>
<accession>A0A512J542</accession>
<dbReference type="RefSeq" id="WP_147026655.1">
    <property type="nucleotide sequence ID" value="NZ_BJZU01000061.1"/>
</dbReference>